<dbReference type="GO" id="GO:0003723">
    <property type="term" value="F:RNA binding"/>
    <property type="evidence" value="ECO:0007669"/>
    <property type="project" value="UniProtKB-UniRule"/>
</dbReference>
<evidence type="ECO:0000313" key="4">
    <source>
        <dbReference type="Proteomes" id="UP000265618"/>
    </source>
</evidence>
<gene>
    <name evidence="3" type="ORF">KIPB_002350</name>
</gene>
<dbReference type="EMBL" id="BDIP01000382">
    <property type="protein sequence ID" value="GIQ81397.1"/>
    <property type="molecule type" value="Genomic_DNA"/>
</dbReference>
<dbReference type="AlphaFoldDB" id="A0A9K3CS45"/>
<dbReference type="InterPro" id="IPR035979">
    <property type="entry name" value="RBD_domain_sf"/>
</dbReference>
<evidence type="ECO:0000259" key="2">
    <source>
        <dbReference type="PROSITE" id="PS50102"/>
    </source>
</evidence>
<dbReference type="Gene3D" id="3.30.70.330">
    <property type="match status" value="1"/>
</dbReference>
<dbReference type="PROSITE" id="PS50102">
    <property type="entry name" value="RRM"/>
    <property type="match status" value="1"/>
</dbReference>
<name>A0A9K3CS45_9EUKA</name>
<evidence type="ECO:0000256" key="1">
    <source>
        <dbReference type="PROSITE-ProRule" id="PRU00176"/>
    </source>
</evidence>
<dbReference type="InterPro" id="IPR000504">
    <property type="entry name" value="RRM_dom"/>
</dbReference>
<dbReference type="SUPFAM" id="SSF54928">
    <property type="entry name" value="RNA-binding domain, RBD"/>
    <property type="match status" value="1"/>
</dbReference>
<keyword evidence="1" id="KW-0694">RNA-binding</keyword>
<dbReference type="Pfam" id="PF00076">
    <property type="entry name" value="RRM_1"/>
    <property type="match status" value="1"/>
</dbReference>
<reference evidence="3 4" key="1">
    <citation type="journal article" date="2018" name="PLoS ONE">
        <title>The draft genome of Kipferlia bialata reveals reductive genome evolution in fornicate parasites.</title>
        <authorList>
            <person name="Tanifuji G."/>
            <person name="Takabayashi S."/>
            <person name="Kume K."/>
            <person name="Takagi M."/>
            <person name="Nakayama T."/>
            <person name="Kamikawa R."/>
            <person name="Inagaki Y."/>
            <person name="Hashimoto T."/>
        </authorList>
    </citation>
    <scope>NUCLEOTIDE SEQUENCE [LARGE SCALE GENOMIC DNA]</scope>
    <source>
        <strain evidence="3">NY0173</strain>
    </source>
</reference>
<comment type="caution">
    <text evidence="3">The sequence shown here is derived from an EMBL/GenBank/DDBJ whole genome shotgun (WGS) entry which is preliminary data.</text>
</comment>
<proteinExistence type="predicted"/>
<dbReference type="InterPro" id="IPR012677">
    <property type="entry name" value="Nucleotide-bd_a/b_plait_sf"/>
</dbReference>
<feature type="domain" description="RRM" evidence="2">
    <location>
        <begin position="1"/>
        <end position="75"/>
    </location>
</feature>
<dbReference type="CDD" id="cd00590">
    <property type="entry name" value="RRM_SF"/>
    <property type="match status" value="1"/>
</dbReference>
<evidence type="ECO:0000313" key="3">
    <source>
        <dbReference type="EMBL" id="GIQ81397.1"/>
    </source>
</evidence>
<feature type="non-terminal residue" evidence="3">
    <location>
        <position position="1"/>
    </location>
</feature>
<dbReference type="OrthoDB" id="10258585at2759"/>
<accession>A0A9K3CS45</accession>
<keyword evidence="4" id="KW-1185">Reference proteome</keyword>
<organism evidence="3 4">
    <name type="scientific">Kipferlia bialata</name>
    <dbReference type="NCBI Taxonomy" id="797122"/>
    <lineage>
        <taxon>Eukaryota</taxon>
        <taxon>Metamonada</taxon>
        <taxon>Carpediemonas-like organisms</taxon>
        <taxon>Kipferlia</taxon>
    </lineage>
</organism>
<sequence>DLKDILRDNGVFPETVLVQYLRDRDSREYRQDFKKKSAGWAVVVFKSAEEAQQCKEVLDGRNIEGRNVHVHIYEHIAYSTN</sequence>
<protein>
    <recommendedName>
        <fullName evidence="2">RRM domain-containing protein</fullName>
    </recommendedName>
</protein>
<dbReference type="Proteomes" id="UP000265618">
    <property type="component" value="Unassembled WGS sequence"/>
</dbReference>